<dbReference type="GO" id="GO:0005886">
    <property type="term" value="C:plasma membrane"/>
    <property type="evidence" value="ECO:0007669"/>
    <property type="project" value="UniProtKB-SubCell"/>
</dbReference>
<feature type="transmembrane region" description="Helical" evidence="8">
    <location>
        <begin position="207"/>
        <end position="231"/>
    </location>
</feature>
<gene>
    <name evidence="10" type="ORF">Poly21_28810</name>
</gene>
<reference evidence="10 11" key="1">
    <citation type="journal article" date="2020" name="Antonie Van Leeuwenhoek">
        <title>Rhodopirellula heiligendammensis sp. nov., Rhodopirellula pilleata sp. nov., and Rhodopirellula solitaria sp. nov. isolated from natural or artificial marine surfaces in Northern Germany and California, USA, and emended description of the genus Rhodopirellula.</title>
        <authorList>
            <person name="Kallscheuer N."/>
            <person name="Wiegand S."/>
            <person name="Jogler M."/>
            <person name="Boedeker C."/>
            <person name="Peeters S.H."/>
            <person name="Rast P."/>
            <person name="Heuer A."/>
            <person name="Jetten M.S.M."/>
            <person name="Rohde M."/>
            <person name="Jogler C."/>
        </authorList>
    </citation>
    <scope>NUCLEOTIDE SEQUENCE [LARGE SCALE GENOMIC DNA]</scope>
    <source>
        <strain evidence="10 11">Poly21</strain>
    </source>
</reference>
<sequence length="300" mass="32987">MVCAVGAHTLWGLFPIYWRLVDVANSTELVCHRIVWSFVSLAILLPILMNRGWWGGGKSVVAELSKPRVWFTYGAAASMIAINWFAFIWAVNHDRVLDASLGYYINPLVNVLLGVVVLGERLDRWQWFAVAVAAFGVSIMAIGAGGLPWVSILMAGSFGVYGLVKKRGQLPPLIGLWIEVSVLFIPAAIYLGWQVREGTSAFQLGSLRVTLMLLFAGVITITPLALFATAVRRLDLSLIGILQYVGPTLQFLVGAVLYNETLDRTRMGGFVFVWLALILFIAATHRPRRLGTLPSQSARS</sequence>
<keyword evidence="4" id="KW-1003">Cell membrane</keyword>
<dbReference type="AlphaFoldDB" id="A0A5C6BXY5"/>
<protein>
    <submittedName>
        <fullName evidence="10">DMT superfamily transporter inner membrane protein</fullName>
    </submittedName>
</protein>
<evidence type="ECO:0000259" key="9">
    <source>
        <dbReference type="Pfam" id="PF00892"/>
    </source>
</evidence>
<keyword evidence="5 8" id="KW-0812">Transmembrane</keyword>
<dbReference type="PANTHER" id="PTHR22911">
    <property type="entry name" value="ACYL-MALONYL CONDENSING ENZYME-RELATED"/>
    <property type="match status" value="1"/>
</dbReference>
<comment type="caution">
    <text evidence="10">The sequence shown here is derived from an EMBL/GenBank/DDBJ whole genome shotgun (WGS) entry which is preliminary data.</text>
</comment>
<evidence type="ECO:0000256" key="7">
    <source>
        <dbReference type="ARBA" id="ARBA00023136"/>
    </source>
</evidence>
<feature type="transmembrane region" description="Helical" evidence="8">
    <location>
        <begin position="176"/>
        <end position="195"/>
    </location>
</feature>
<evidence type="ECO:0000313" key="10">
    <source>
        <dbReference type="EMBL" id="TWU15684.1"/>
    </source>
</evidence>
<feature type="domain" description="EamA" evidence="9">
    <location>
        <begin position="3"/>
        <end position="140"/>
    </location>
</feature>
<dbReference type="InterPro" id="IPR004626">
    <property type="entry name" value="RarD"/>
</dbReference>
<dbReference type="Proteomes" id="UP000319908">
    <property type="component" value="Unassembled WGS sequence"/>
</dbReference>
<evidence type="ECO:0000256" key="8">
    <source>
        <dbReference type="SAM" id="Phobius"/>
    </source>
</evidence>
<dbReference type="InterPro" id="IPR000620">
    <property type="entry name" value="EamA_dom"/>
</dbReference>
<dbReference type="SUPFAM" id="SSF103481">
    <property type="entry name" value="Multidrug resistance efflux transporter EmrE"/>
    <property type="match status" value="2"/>
</dbReference>
<name>A0A5C6BXY5_9BACT</name>
<feature type="transmembrane region" description="Helical" evidence="8">
    <location>
        <begin position="70"/>
        <end position="89"/>
    </location>
</feature>
<feature type="transmembrane region" description="Helical" evidence="8">
    <location>
        <begin position="125"/>
        <end position="142"/>
    </location>
</feature>
<evidence type="ECO:0000256" key="3">
    <source>
        <dbReference type="ARBA" id="ARBA00022448"/>
    </source>
</evidence>
<dbReference type="PANTHER" id="PTHR22911:SF137">
    <property type="entry name" value="SOLUTE CARRIER FAMILY 35 MEMBER G2-RELATED"/>
    <property type="match status" value="1"/>
</dbReference>
<evidence type="ECO:0000256" key="1">
    <source>
        <dbReference type="ARBA" id="ARBA00004651"/>
    </source>
</evidence>
<accession>A0A5C6BXY5</accession>
<evidence type="ECO:0000256" key="6">
    <source>
        <dbReference type="ARBA" id="ARBA00022989"/>
    </source>
</evidence>
<dbReference type="NCBIfam" id="TIGR00688">
    <property type="entry name" value="rarD"/>
    <property type="match status" value="1"/>
</dbReference>
<feature type="transmembrane region" description="Helical" evidence="8">
    <location>
        <begin position="33"/>
        <end position="49"/>
    </location>
</feature>
<feature type="transmembrane region" description="Helical" evidence="8">
    <location>
        <begin position="101"/>
        <end position="118"/>
    </location>
</feature>
<dbReference type="InterPro" id="IPR037185">
    <property type="entry name" value="EmrE-like"/>
</dbReference>
<keyword evidence="6 8" id="KW-1133">Transmembrane helix</keyword>
<organism evidence="10 11">
    <name type="scientific">Allorhodopirellula heiligendammensis</name>
    <dbReference type="NCBI Taxonomy" id="2714739"/>
    <lineage>
        <taxon>Bacteria</taxon>
        <taxon>Pseudomonadati</taxon>
        <taxon>Planctomycetota</taxon>
        <taxon>Planctomycetia</taxon>
        <taxon>Pirellulales</taxon>
        <taxon>Pirellulaceae</taxon>
        <taxon>Allorhodopirellula</taxon>
    </lineage>
</organism>
<keyword evidence="3" id="KW-0813">Transport</keyword>
<evidence type="ECO:0000256" key="4">
    <source>
        <dbReference type="ARBA" id="ARBA00022475"/>
    </source>
</evidence>
<evidence type="ECO:0000256" key="5">
    <source>
        <dbReference type="ARBA" id="ARBA00022692"/>
    </source>
</evidence>
<evidence type="ECO:0000313" key="11">
    <source>
        <dbReference type="Proteomes" id="UP000319908"/>
    </source>
</evidence>
<feature type="transmembrane region" description="Helical" evidence="8">
    <location>
        <begin position="238"/>
        <end position="258"/>
    </location>
</feature>
<keyword evidence="7 8" id="KW-0472">Membrane</keyword>
<dbReference type="Pfam" id="PF00892">
    <property type="entry name" value="EamA"/>
    <property type="match status" value="1"/>
</dbReference>
<dbReference type="EMBL" id="SJPU01000002">
    <property type="protein sequence ID" value="TWU15684.1"/>
    <property type="molecule type" value="Genomic_DNA"/>
</dbReference>
<comment type="similarity">
    <text evidence="2">Belongs to the EamA transporter family.</text>
</comment>
<evidence type="ECO:0000256" key="2">
    <source>
        <dbReference type="ARBA" id="ARBA00007362"/>
    </source>
</evidence>
<comment type="subcellular location">
    <subcellularLocation>
        <location evidence="1">Cell membrane</location>
        <topology evidence="1">Multi-pass membrane protein</topology>
    </subcellularLocation>
</comment>
<keyword evidence="11" id="KW-1185">Reference proteome</keyword>
<feature type="transmembrane region" description="Helical" evidence="8">
    <location>
        <begin position="264"/>
        <end position="283"/>
    </location>
</feature>
<proteinExistence type="inferred from homology"/>